<evidence type="ECO:0000313" key="3">
    <source>
        <dbReference type="Proteomes" id="UP001601444"/>
    </source>
</evidence>
<organism evidence="2 3">
    <name type="scientific">Nocardia thailandica</name>
    <dbReference type="NCBI Taxonomy" id="257275"/>
    <lineage>
        <taxon>Bacteria</taxon>
        <taxon>Bacillati</taxon>
        <taxon>Actinomycetota</taxon>
        <taxon>Actinomycetes</taxon>
        <taxon>Mycobacteriales</taxon>
        <taxon>Nocardiaceae</taxon>
        <taxon>Nocardia</taxon>
    </lineage>
</organism>
<proteinExistence type="predicted"/>
<dbReference type="PANTHER" id="PTHR34853:SF1">
    <property type="entry name" value="LIPASE 5"/>
    <property type="match status" value="1"/>
</dbReference>
<reference evidence="2 3" key="1">
    <citation type="submission" date="2024-10" db="EMBL/GenBank/DDBJ databases">
        <title>The Natural Products Discovery Center: Release of the First 8490 Sequenced Strains for Exploring Actinobacteria Biosynthetic Diversity.</title>
        <authorList>
            <person name="Kalkreuter E."/>
            <person name="Kautsar S.A."/>
            <person name="Yang D."/>
            <person name="Bader C.D."/>
            <person name="Teijaro C.N."/>
            <person name="Fluegel L."/>
            <person name="Davis C.M."/>
            <person name="Simpson J.R."/>
            <person name="Lauterbach L."/>
            <person name="Steele A.D."/>
            <person name="Gui C."/>
            <person name="Meng S."/>
            <person name="Li G."/>
            <person name="Viehrig K."/>
            <person name="Ye F."/>
            <person name="Su P."/>
            <person name="Kiefer A.F."/>
            <person name="Nichols A."/>
            <person name="Cepeda A.J."/>
            <person name="Yan W."/>
            <person name="Fan B."/>
            <person name="Jiang Y."/>
            <person name="Adhikari A."/>
            <person name="Zheng C.-J."/>
            <person name="Schuster L."/>
            <person name="Cowan T.M."/>
            <person name="Smanski M.J."/>
            <person name="Chevrette M.G."/>
            <person name="De Carvalho L.P.S."/>
            <person name="Shen B."/>
        </authorList>
    </citation>
    <scope>NUCLEOTIDE SEQUENCE [LARGE SCALE GENOMIC DNA]</scope>
    <source>
        <strain evidence="2 3">NPDC004045</strain>
    </source>
</reference>
<name>A0ABW6PMZ2_9NOCA</name>
<dbReference type="Proteomes" id="UP001601444">
    <property type="component" value="Unassembled WGS sequence"/>
</dbReference>
<feature type="signal peptide" evidence="1">
    <location>
        <begin position="1"/>
        <end position="23"/>
    </location>
</feature>
<comment type="caution">
    <text evidence="2">The sequence shown here is derived from an EMBL/GenBank/DDBJ whole genome shotgun (WGS) entry which is preliminary data.</text>
</comment>
<dbReference type="RefSeq" id="WP_387700270.1">
    <property type="nucleotide sequence ID" value="NZ_JBIAMX010000006.1"/>
</dbReference>
<protein>
    <submittedName>
        <fullName evidence="2">Lipase family protein</fullName>
    </submittedName>
</protein>
<dbReference type="InterPro" id="IPR005152">
    <property type="entry name" value="Lipase_secreted"/>
</dbReference>
<accession>A0ABW6PMZ2</accession>
<dbReference type="InterPro" id="IPR029058">
    <property type="entry name" value="AB_hydrolase_fold"/>
</dbReference>
<dbReference type="PANTHER" id="PTHR34853">
    <property type="match status" value="1"/>
</dbReference>
<dbReference type="SUPFAM" id="SSF53474">
    <property type="entry name" value="alpha/beta-Hydrolases"/>
    <property type="match status" value="1"/>
</dbReference>
<dbReference type="EMBL" id="JBIAMX010000006">
    <property type="protein sequence ID" value="MFF0543643.1"/>
    <property type="molecule type" value="Genomic_DNA"/>
</dbReference>
<dbReference type="Pfam" id="PF03583">
    <property type="entry name" value="LIP"/>
    <property type="match status" value="1"/>
</dbReference>
<dbReference type="Gene3D" id="3.40.50.1820">
    <property type="entry name" value="alpha/beta hydrolase"/>
    <property type="match status" value="1"/>
</dbReference>
<keyword evidence="3" id="KW-1185">Reference proteome</keyword>
<evidence type="ECO:0000313" key="2">
    <source>
        <dbReference type="EMBL" id="MFF0543643.1"/>
    </source>
</evidence>
<gene>
    <name evidence="2" type="ORF">ACFYTF_12485</name>
</gene>
<dbReference type="Gene3D" id="1.10.260.130">
    <property type="match status" value="1"/>
</dbReference>
<keyword evidence="1" id="KW-0732">Signal</keyword>
<sequence>MRHTALAALVALVTATGIGPVLAQPVGSAGPGTVVSSRELTAAELIPGAARGYRVLYRTTGHNGQPEVSGASVFVPAGAAPAGGRAVVSWAHGTSGMTQGCAPNLNGGIADTFDETPHMSTYLARGYAVTAADYIGLGGPGTYEYLAWRAAGHAVLDAVRAGAAVDPTLSRSFVAAGHSIGGQAALAASRLWTDYAPDLDLRGTLAYGPTSNVVDAITGLGRPETPALPGLDGLHARLVMILSGLDHARPDLRVTDRLSDHGRKVLGIARAGEACLGELEAAVTGQAVGRLFVTPLADPPLPEALADYLTVPTDGHQRPVLLLQGGVDKVQPLPTTALLQEQLRAAGADSTLAVHPSADHFSVLDAAAADEGGFLDRVLPAR</sequence>
<evidence type="ECO:0000256" key="1">
    <source>
        <dbReference type="SAM" id="SignalP"/>
    </source>
</evidence>
<dbReference type="PIRSF" id="PIRSF029171">
    <property type="entry name" value="Esterase_LipA"/>
    <property type="match status" value="1"/>
</dbReference>
<feature type="chain" id="PRO_5045065475" evidence="1">
    <location>
        <begin position="24"/>
        <end position="382"/>
    </location>
</feature>